<evidence type="ECO:0000259" key="5">
    <source>
        <dbReference type="PROSITE" id="PS50931"/>
    </source>
</evidence>
<dbReference type="PRINTS" id="PR00039">
    <property type="entry name" value="HTHLYSR"/>
</dbReference>
<evidence type="ECO:0000256" key="1">
    <source>
        <dbReference type="ARBA" id="ARBA00009437"/>
    </source>
</evidence>
<keyword evidence="3" id="KW-0238">DNA-binding</keyword>
<organism evidence="6 7">
    <name type="scientific">Nitratidesulfovibrio oxamicus</name>
    <dbReference type="NCBI Taxonomy" id="32016"/>
    <lineage>
        <taxon>Bacteria</taxon>
        <taxon>Pseudomonadati</taxon>
        <taxon>Thermodesulfobacteriota</taxon>
        <taxon>Desulfovibrionia</taxon>
        <taxon>Desulfovibrionales</taxon>
        <taxon>Desulfovibrionaceae</taxon>
        <taxon>Nitratidesulfovibrio</taxon>
    </lineage>
</organism>
<name>A0ABS0J1H2_9BACT</name>
<protein>
    <submittedName>
        <fullName evidence="6">LysR family transcriptional regulator</fullName>
    </submittedName>
</protein>
<dbReference type="Pfam" id="PF00126">
    <property type="entry name" value="HTH_1"/>
    <property type="match status" value="1"/>
</dbReference>
<dbReference type="EMBL" id="VRYY01000093">
    <property type="protein sequence ID" value="MBG3876266.1"/>
    <property type="molecule type" value="Genomic_DNA"/>
</dbReference>
<dbReference type="InterPro" id="IPR050176">
    <property type="entry name" value="LTTR"/>
</dbReference>
<gene>
    <name evidence="6" type="ORF">FVW20_04280</name>
</gene>
<evidence type="ECO:0000256" key="3">
    <source>
        <dbReference type="ARBA" id="ARBA00023125"/>
    </source>
</evidence>
<dbReference type="Proteomes" id="UP001194469">
    <property type="component" value="Unassembled WGS sequence"/>
</dbReference>
<evidence type="ECO:0000313" key="7">
    <source>
        <dbReference type="Proteomes" id="UP001194469"/>
    </source>
</evidence>
<dbReference type="InterPro" id="IPR036388">
    <property type="entry name" value="WH-like_DNA-bd_sf"/>
</dbReference>
<dbReference type="RefSeq" id="WP_196608436.1">
    <property type="nucleotide sequence ID" value="NZ_VRYY01000093.1"/>
</dbReference>
<evidence type="ECO:0000256" key="4">
    <source>
        <dbReference type="ARBA" id="ARBA00023163"/>
    </source>
</evidence>
<evidence type="ECO:0000256" key="2">
    <source>
        <dbReference type="ARBA" id="ARBA00023015"/>
    </source>
</evidence>
<accession>A0ABS0J1H2</accession>
<dbReference type="SUPFAM" id="SSF46785">
    <property type="entry name" value="Winged helix' DNA-binding domain"/>
    <property type="match status" value="1"/>
</dbReference>
<dbReference type="InterPro" id="IPR005119">
    <property type="entry name" value="LysR_subst-bd"/>
</dbReference>
<dbReference type="Gene3D" id="1.10.10.10">
    <property type="entry name" value="Winged helix-like DNA-binding domain superfamily/Winged helix DNA-binding domain"/>
    <property type="match status" value="1"/>
</dbReference>
<comment type="similarity">
    <text evidence="1">Belongs to the LysR transcriptional regulatory family.</text>
</comment>
<dbReference type="PANTHER" id="PTHR30579:SF7">
    <property type="entry name" value="HTH-TYPE TRANSCRIPTIONAL REGULATOR LRHA-RELATED"/>
    <property type="match status" value="1"/>
</dbReference>
<comment type="caution">
    <text evidence="6">The sequence shown here is derived from an EMBL/GenBank/DDBJ whole genome shotgun (WGS) entry which is preliminary data.</text>
</comment>
<dbReference type="PANTHER" id="PTHR30579">
    <property type="entry name" value="TRANSCRIPTIONAL REGULATOR"/>
    <property type="match status" value="1"/>
</dbReference>
<evidence type="ECO:0000313" key="6">
    <source>
        <dbReference type="EMBL" id="MBG3876266.1"/>
    </source>
</evidence>
<keyword evidence="2" id="KW-0805">Transcription regulation</keyword>
<dbReference type="InterPro" id="IPR000847">
    <property type="entry name" value="LysR_HTH_N"/>
</dbReference>
<reference evidence="6 7" key="1">
    <citation type="submission" date="2019-08" db="EMBL/GenBank/DDBJ databases">
        <authorList>
            <person name="Luo N."/>
        </authorList>
    </citation>
    <scope>NUCLEOTIDE SEQUENCE [LARGE SCALE GENOMIC DNA]</scope>
    <source>
        <strain evidence="6 7">NCIMB 9442</strain>
    </source>
</reference>
<dbReference type="InterPro" id="IPR036390">
    <property type="entry name" value="WH_DNA-bd_sf"/>
</dbReference>
<keyword evidence="7" id="KW-1185">Reference proteome</keyword>
<proteinExistence type="inferred from homology"/>
<dbReference type="Pfam" id="PF03466">
    <property type="entry name" value="LysR_substrate"/>
    <property type="match status" value="1"/>
</dbReference>
<feature type="domain" description="HTH lysR-type" evidence="5">
    <location>
        <begin position="6"/>
        <end position="63"/>
    </location>
</feature>
<dbReference type="Gene3D" id="3.40.190.10">
    <property type="entry name" value="Periplasmic binding protein-like II"/>
    <property type="match status" value="2"/>
</dbReference>
<keyword evidence="4" id="KW-0804">Transcription</keyword>
<dbReference type="PROSITE" id="PS50931">
    <property type="entry name" value="HTH_LYSR"/>
    <property type="match status" value="1"/>
</dbReference>
<dbReference type="SUPFAM" id="SSF53850">
    <property type="entry name" value="Periplasmic binding protein-like II"/>
    <property type="match status" value="1"/>
</dbReference>
<sequence>MRQTDLDIDLLRTFAIVAETHSFTAAGDMLGRTQSAISQQIRRLEDAVGKDLLTRTSRSVALTPAGEILLSHAHRIILLNDETMRRLAAPPITGHVRLGVSEDFIPLQLPRLLAHFARAHPGVKLELMTGLSTALVNAMSDGLLDVVIAKRDAQPQSGRVIWREQLVWIASRDEPLECPDDGGAVPLVVLPPPCSYRKVMLDVLGGAKRAWTIICTTHSLMGLQAAVAGGLGVSVGARSFLQPGVRELDVSRDAGGAPLPALPSVEIALFGEPNAPTELTGGLVDFLVDGLRSLRGEAWAADLMGNGGPTRRARDWNPNGFGC</sequence>